<sequence length="53" mass="5700">MDILPAGAGACADRGIDLNPSAGLPLWADVVGWTRPQNLLSTRSSWGTEHRLR</sequence>
<organism evidence="1 2">
    <name type="scientific">Calocera viscosa (strain TUFC12733)</name>
    <dbReference type="NCBI Taxonomy" id="1330018"/>
    <lineage>
        <taxon>Eukaryota</taxon>
        <taxon>Fungi</taxon>
        <taxon>Dikarya</taxon>
        <taxon>Basidiomycota</taxon>
        <taxon>Agaricomycotina</taxon>
        <taxon>Dacrymycetes</taxon>
        <taxon>Dacrymycetales</taxon>
        <taxon>Dacrymycetaceae</taxon>
        <taxon>Calocera</taxon>
    </lineage>
</organism>
<reference evidence="1 2" key="1">
    <citation type="journal article" date="2016" name="Mol. Biol. Evol.">
        <title>Comparative Genomics of Early-Diverging Mushroom-Forming Fungi Provides Insights into the Origins of Lignocellulose Decay Capabilities.</title>
        <authorList>
            <person name="Nagy L.G."/>
            <person name="Riley R."/>
            <person name="Tritt A."/>
            <person name="Adam C."/>
            <person name="Daum C."/>
            <person name="Floudas D."/>
            <person name="Sun H."/>
            <person name="Yadav J.S."/>
            <person name="Pangilinan J."/>
            <person name="Larsson K.H."/>
            <person name="Matsuura K."/>
            <person name="Barry K."/>
            <person name="Labutti K."/>
            <person name="Kuo R."/>
            <person name="Ohm R.A."/>
            <person name="Bhattacharya S.S."/>
            <person name="Shirouzu T."/>
            <person name="Yoshinaga Y."/>
            <person name="Martin F.M."/>
            <person name="Grigoriev I.V."/>
            <person name="Hibbett D.S."/>
        </authorList>
    </citation>
    <scope>NUCLEOTIDE SEQUENCE [LARGE SCALE GENOMIC DNA]</scope>
    <source>
        <strain evidence="1 2">TUFC12733</strain>
    </source>
</reference>
<dbReference type="EMBL" id="KV417306">
    <property type="protein sequence ID" value="KZO92884.1"/>
    <property type="molecule type" value="Genomic_DNA"/>
</dbReference>
<dbReference type="AlphaFoldDB" id="A0A167IRD4"/>
<name>A0A167IRD4_CALVF</name>
<keyword evidence="2" id="KW-1185">Reference proteome</keyword>
<proteinExistence type="predicted"/>
<evidence type="ECO:0000313" key="2">
    <source>
        <dbReference type="Proteomes" id="UP000076738"/>
    </source>
</evidence>
<dbReference type="Proteomes" id="UP000076738">
    <property type="component" value="Unassembled WGS sequence"/>
</dbReference>
<gene>
    <name evidence="1" type="ORF">CALVIDRAFT_540561</name>
</gene>
<accession>A0A167IRD4</accession>
<evidence type="ECO:0000313" key="1">
    <source>
        <dbReference type="EMBL" id="KZO92884.1"/>
    </source>
</evidence>
<protein>
    <submittedName>
        <fullName evidence="1">Uncharacterized protein</fullName>
    </submittedName>
</protein>